<accession>A0ABR1W6M0</accession>
<name>A0ABR1W6M0_9PEZI</name>
<reference evidence="3 4" key="1">
    <citation type="submission" date="2023-01" db="EMBL/GenBank/DDBJ databases">
        <title>Analysis of 21 Apiospora genomes using comparative genomics revels a genus with tremendous synthesis potential of carbohydrate active enzymes and secondary metabolites.</title>
        <authorList>
            <person name="Sorensen T."/>
        </authorList>
    </citation>
    <scope>NUCLEOTIDE SEQUENCE [LARGE SCALE GENOMIC DNA]</scope>
    <source>
        <strain evidence="3 4">CBS 135458</strain>
    </source>
</reference>
<sequence length="221" mass="24262">MTNQWMAQQQQPNCGFQPGGGGFTGLPGYVTEAKKKQVFIKGYQMTDQGPLCRITFSTERAGKKIRWTNTRRLTPGTVVALSACLTSRRQKDFLASTDWKPHVDRFGFKDEKAAKDAMDRACRKFLNIDKIVTVGSGPSTPTKAVADASIAAVASWGPAPKSPVTARGRKRKTPVVNFSDDDGADVPSVKMATPSKRARVEPAAKNEEYKEDFDIKGEIYL</sequence>
<dbReference type="Proteomes" id="UP001480595">
    <property type="component" value="Unassembled WGS sequence"/>
</dbReference>
<dbReference type="EMBL" id="JAQQWL010000003">
    <property type="protein sequence ID" value="KAK8079119.1"/>
    <property type="molecule type" value="Genomic_DNA"/>
</dbReference>
<dbReference type="Pfam" id="PF25396">
    <property type="entry name" value="ZNFX1"/>
    <property type="match status" value="1"/>
</dbReference>
<evidence type="ECO:0000259" key="2">
    <source>
        <dbReference type="Pfam" id="PF25396"/>
    </source>
</evidence>
<gene>
    <name evidence="3" type="ORF">PG994_002926</name>
</gene>
<feature type="region of interest" description="Disordered" evidence="1">
    <location>
        <begin position="160"/>
        <end position="203"/>
    </location>
</feature>
<dbReference type="GeneID" id="92087398"/>
<dbReference type="InterPro" id="IPR057373">
    <property type="entry name" value="ZNFX1"/>
</dbReference>
<protein>
    <recommendedName>
        <fullName evidence="2">ZNFX1 domain-containing protein</fullName>
    </recommendedName>
</protein>
<proteinExistence type="predicted"/>
<keyword evidence="4" id="KW-1185">Reference proteome</keyword>
<evidence type="ECO:0000256" key="1">
    <source>
        <dbReference type="SAM" id="MobiDB-lite"/>
    </source>
</evidence>
<organism evidence="3 4">
    <name type="scientific">Apiospora phragmitis</name>
    <dbReference type="NCBI Taxonomy" id="2905665"/>
    <lineage>
        <taxon>Eukaryota</taxon>
        <taxon>Fungi</taxon>
        <taxon>Dikarya</taxon>
        <taxon>Ascomycota</taxon>
        <taxon>Pezizomycotina</taxon>
        <taxon>Sordariomycetes</taxon>
        <taxon>Xylariomycetidae</taxon>
        <taxon>Amphisphaeriales</taxon>
        <taxon>Apiosporaceae</taxon>
        <taxon>Apiospora</taxon>
    </lineage>
</organism>
<dbReference type="RefSeq" id="XP_066720190.1">
    <property type="nucleotide sequence ID" value="XM_066854335.1"/>
</dbReference>
<feature type="domain" description="ZNFX1" evidence="2">
    <location>
        <begin position="36"/>
        <end position="82"/>
    </location>
</feature>
<evidence type="ECO:0000313" key="3">
    <source>
        <dbReference type="EMBL" id="KAK8079119.1"/>
    </source>
</evidence>
<comment type="caution">
    <text evidence="3">The sequence shown here is derived from an EMBL/GenBank/DDBJ whole genome shotgun (WGS) entry which is preliminary data.</text>
</comment>
<evidence type="ECO:0000313" key="4">
    <source>
        <dbReference type="Proteomes" id="UP001480595"/>
    </source>
</evidence>